<evidence type="ECO:0000313" key="5">
    <source>
        <dbReference type="Proteomes" id="UP000601597"/>
    </source>
</evidence>
<feature type="chain" id="PRO_5045830413" evidence="3">
    <location>
        <begin position="20"/>
        <end position="649"/>
    </location>
</feature>
<gene>
    <name evidence="4" type="ORF">GCM10007071_13600</name>
</gene>
<dbReference type="RefSeq" id="WP_189574801.1">
    <property type="nucleotide sequence ID" value="NZ_BMXV01000003.1"/>
</dbReference>
<dbReference type="Gene3D" id="1.25.40.650">
    <property type="match status" value="1"/>
</dbReference>
<dbReference type="Proteomes" id="UP000601597">
    <property type="component" value="Unassembled WGS sequence"/>
</dbReference>
<organism evidence="4 5">
    <name type="scientific">Marinobacter zhanjiangensis</name>
    <dbReference type="NCBI Taxonomy" id="578215"/>
    <lineage>
        <taxon>Bacteria</taxon>
        <taxon>Pseudomonadati</taxon>
        <taxon>Pseudomonadota</taxon>
        <taxon>Gammaproteobacteria</taxon>
        <taxon>Pseudomonadales</taxon>
        <taxon>Marinobacteraceae</taxon>
        <taxon>Marinobacter</taxon>
    </lineage>
</organism>
<dbReference type="CDD" id="cd06339">
    <property type="entry name" value="PBP1_YraM_LppC_lipoprotein-like"/>
    <property type="match status" value="1"/>
</dbReference>
<dbReference type="InterPro" id="IPR007443">
    <property type="entry name" value="LpoA"/>
</dbReference>
<dbReference type="InterPro" id="IPR028082">
    <property type="entry name" value="Peripla_BP_I"/>
</dbReference>
<dbReference type="Pfam" id="PF04348">
    <property type="entry name" value="LppC"/>
    <property type="match status" value="2"/>
</dbReference>
<evidence type="ECO:0000256" key="2">
    <source>
        <dbReference type="SAM" id="MobiDB-lite"/>
    </source>
</evidence>
<proteinExistence type="predicted"/>
<keyword evidence="1" id="KW-0472">Membrane</keyword>
<dbReference type="PANTHER" id="PTHR38038">
    <property type="entry name" value="PENICILLIN-BINDING PROTEIN ACTIVATOR LPOA"/>
    <property type="match status" value="1"/>
</dbReference>
<keyword evidence="3" id="KW-0732">Signal</keyword>
<dbReference type="PROSITE" id="PS51257">
    <property type="entry name" value="PROKAR_LIPOPROTEIN"/>
    <property type="match status" value="1"/>
</dbReference>
<feature type="signal peptide" evidence="3">
    <location>
        <begin position="1"/>
        <end position="19"/>
    </location>
</feature>
<dbReference type="EMBL" id="BMXV01000003">
    <property type="protein sequence ID" value="GGY68114.1"/>
    <property type="molecule type" value="Genomic_DNA"/>
</dbReference>
<dbReference type="SUPFAM" id="SSF53822">
    <property type="entry name" value="Periplasmic binding protein-like I"/>
    <property type="match status" value="1"/>
</dbReference>
<evidence type="ECO:0000256" key="3">
    <source>
        <dbReference type="SAM" id="SignalP"/>
    </source>
</evidence>
<accession>A0ABQ3AW78</accession>
<protein>
    <submittedName>
        <fullName evidence="4">Penicillin-binding protein activator</fullName>
    </submittedName>
</protein>
<feature type="compositionally biased region" description="Polar residues" evidence="2">
    <location>
        <begin position="291"/>
        <end position="303"/>
    </location>
</feature>
<evidence type="ECO:0000313" key="4">
    <source>
        <dbReference type="EMBL" id="GGY68114.1"/>
    </source>
</evidence>
<keyword evidence="5" id="KW-1185">Reference proteome</keyword>
<evidence type="ECO:0000256" key="1">
    <source>
        <dbReference type="ARBA" id="ARBA00023136"/>
    </source>
</evidence>
<feature type="region of interest" description="Disordered" evidence="2">
    <location>
        <begin position="291"/>
        <end position="319"/>
    </location>
</feature>
<comment type="caution">
    <text evidence="4">The sequence shown here is derived from an EMBL/GenBank/DDBJ whole genome shotgun (WGS) entry which is preliminary data.</text>
</comment>
<dbReference type="Gene3D" id="3.40.50.2300">
    <property type="match status" value="2"/>
</dbReference>
<sequence>MRCHLTNLRHFAMASTLIAVLASGCTPIQLQSDSIESASDALSAASELSAGVESQRFLLRSATTFQESDQHDHARKILRSAAFEEPAEEINDQYLLLSMDSTVALEDRDWADELAATLAPSQYQQYPEDLQSTAARLQERTYALADAPLKTAQFLMGVQPELLGYNRQQQNDRIWQALKETPDAALEQAATSAIGFESQGWYELAATLRQPDMSLEAQGNAVRNWRFNWIGHPGTEAVPSELALLTRVLEERPERITLALPLSGPLSAAGNMVREGFLAAYYAAAQEAGSMQSAGPESGTDQATDIEPPEQASPSNTTVSIVDTNGRSFEEMMPDILASNPDLIVGPLSKDQVAALASRNDLPVPVLALNYAPEQEQPAPAQLFQFGLSVEDEARQIAERIVGEGLSHALVLIPRGDWGDRIADALEKRMDELGGVILDMERYAEEDNFRDVSAELLGINISRERAIELERTMGLNVEFEARRRQDAEAIIMVAEPRIARQFRPLFSFYYANDVPVFSPSIVYSGRPEPSRDRDLDGVYFTDLPWILDRETEFRQQAYEEFDNLDGPLGRLFAMGADAWTLSINLPLMQHVNDRRVTGHTGDLWLDANNRVRRTQMWGVFEEGVPVIAFEQEEETRETDQEEASEDAID</sequence>
<feature type="region of interest" description="Disordered" evidence="2">
    <location>
        <begin position="630"/>
        <end position="649"/>
    </location>
</feature>
<reference evidence="5" key="1">
    <citation type="journal article" date="2019" name="Int. J. Syst. Evol. Microbiol.">
        <title>The Global Catalogue of Microorganisms (GCM) 10K type strain sequencing project: providing services to taxonomists for standard genome sequencing and annotation.</title>
        <authorList>
            <consortium name="The Broad Institute Genomics Platform"/>
            <consortium name="The Broad Institute Genome Sequencing Center for Infectious Disease"/>
            <person name="Wu L."/>
            <person name="Ma J."/>
        </authorList>
    </citation>
    <scope>NUCLEOTIDE SEQUENCE [LARGE SCALE GENOMIC DNA]</scope>
    <source>
        <strain evidence="5">KCTC 22280</strain>
    </source>
</reference>
<name>A0ABQ3AW78_9GAMM</name>
<dbReference type="PANTHER" id="PTHR38038:SF1">
    <property type="entry name" value="PENICILLIN-BINDING PROTEIN ACTIVATOR LPOA"/>
    <property type="match status" value="1"/>
</dbReference>